<proteinExistence type="predicted"/>
<organism evidence="1 2">
    <name type="scientific">Formosa agariphila (strain DSM 15362 / KCTC 12365 / LMG 23005 / KMM 3901 / M-2Alg 35-1)</name>
    <dbReference type="NCBI Taxonomy" id="1347342"/>
    <lineage>
        <taxon>Bacteria</taxon>
        <taxon>Pseudomonadati</taxon>
        <taxon>Bacteroidota</taxon>
        <taxon>Flavobacteriia</taxon>
        <taxon>Flavobacteriales</taxon>
        <taxon>Flavobacteriaceae</taxon>
        <taxon>Formosa</taxon>
    </lineage>
</organism>
<feature type="non-terminal residue" evidence="1">
    <location>
        <position position="1"/>
    </location>
</feature>
<name>T2KM46_FORAG</name>
<gene>
    <name evidence="1" type="ORF">BN863_17940</name>
</gene>
<sequence length="178" mass="21012">VVLSIGKYVAPLFVSYKHYVNEIAINFTPTGINYFFDENFSDIAKCPIQEIGDSEITEFSKVLFNTHKENRIESLESFLEQRFRKKNIQLVEQVIPIIECDKALKFKNICKELNVSERNINRLFHKYIGYSPKDYKKIICFRKAIKEKIKRLTKLFKIIAKLVLYQDSVHKTIRLLTL</sequence>
<dbReference type="PATRIC" id="fig|1347342.6.peg.1798"/>
<dbReference type="Proteomes" id="UP000016160">
    <property type="component" value="Chromosome"/>
</dbReference>
<reference evidence="1 2" key="1">
    <citation type="journal article" date="2013" name="Appl. Environ. Microbiol.">
        <title>The genome of the alga-associated marine flavobacterium Formosa agariphila KMM 3901T reveals a broad potential for degradation of algal polysaccharides.</title>
        <authorList>
            <person name="Mann A.J."/>
            <person name="Hahnke R.L."/>
            <person name="Huang S."/>
            <person name="Werner J."/>
            <person name="Xing P."/>
            <person name="Barbeyron T."/>
            <person name="Huettel B."/>
            <person name="Stueber K."/>
            <person name="Reinhardt R."/>
            <person name="Harder J."/>
            <person name="Gloeckner F.O."/>
            <person name="Amann R.I."/>
            <person name="Teeling H."/>
        </authorList>
    </citation>
    <scope>NUCLEOTIDE SEQUENCE [LARGE SCALE GENOMIC DNA]</scope>
    <source>
        <strain evidence="2">DSM 15362 / KCTC 12365 / LMG 23005 / KMM 3901</strain>
    </source>
</reference>
<evidence type="ECO:0000313" key="2">
    <source>
        <dbReference type="Proteomes" id="UP000016160"/>
    </source>
</evidence>
<evidence type="ECO:0000313" key="1">
    <source>
        <dbReference type="EMBL" id="CDF79506.1"/>
    </source>
</evidence>
<dbReference type="HOGENOM" id="CLU_1513675_0_0_10"/>
<protein>
    <submittedName>
        <fullName evidence="1">Transcriptional regulator, AraC family</fullName>
    </submittedName>
</protein>
<dbReference type="EMBL" id="HG315671">
    <property type="protein sequence ID" value="CDF79506.1"/>
    <property type="molecule type" value="Genomic_DNA"/>
</dbReference>
<keyword evidence="2" id="KW-1185">Reference proteome</keyword>
<dbReference type="eggNOG" id="COG2207">
    <property type="taxonomic scope" value="Bacteria"/>
</dbReference>
<dbReference type="AlphaFoldDB" id="T2KM46"/>
<accession>T2KM46</accession>
<dbReference type="Gene3D" id="1.10.10.60">
    <property type="entry name" value="Homeodomain-like"/>
    <property type="match status" value="1"/>
</dbReference>
<dbReference type="STRING" id="1347342.BN863_17940"/>